<dbReference type="InterPro" id="IPR006439">
    <property type="entry name" value="HAD-SF_hydro_IA"/>
</dbReference>
<dbReference type="GO" id="GO:0005829">
    <property type="term" value="C:cytosol"/>
    <property type="evidence" value="ECO:0007669"/>
    <property type="project" value="TreeGrafter"/>
</dbReference>
<dbReference type="EC" id="3.1.3.18" evidence="1"/>
<keyword evidence="1" id="KW-0378">Hydrolase</keyword>
<dbReference type="NCBIfam" id="TIGR01549">
    <property type="entry name" value="HAD-SF-IA-v1"/>
    <property type="match status" value="1"/>
</dbReference>
<dbReference type="PANTHER" id="PTHR43434">
    <property type="entry name" value="PHOSPHOGLYCOLATE PHOSPHATASE"/>
    <property type="match status" value="1"/>
</dbReference>
<evidence type="ECO:0000313" key="1">
    <source>
        <dbReference type="EMBL" id="MCS3902626.1"/>
    </source>
</evidence>
<dbReference type="NCBIfam" id="TIGR01509">
    <property type="entry name" value="HAD-SF-IA-v3"/>
    <property type="match status" value="1"/>
</dbReference>
<protein>
    <submittedName>
        <fullName evidence="1">Phosphoglycolate phosphatase</fullName>
        <ecNumber evidence="1">3.1.3.18</ecNumber>
    </submittedName>
</protein>
<comment type="caution">
    <text evidence="1">The sequence shown here is derived from an EMBL/GenBank/DDBJ whole genome shotgun (WGS) entry which is preliminary data.</text>
</comment>
<dbReference type="InterPro" id="IPR023214">
    <property type="entry name" value="HAD_sf"/>
</dbReference>
<reference evidence="1" key="1">
    <citation type="submission" date="2022-08" db="EMBL/GenBank/DDBJ databases">
        <title>Genomic Encyclopedia of Type Strains, Phase III (KMG-III): the genomes of soil and plant-associated and newly described type strains.</title>
        <authorList>
            <person name="Whitman W."/>
        </authorList>
    </citation>
    <scope>NUCLEOTIDE SEQUENCE</scope>
    <source>
        <strain evidence="1">HMT 1</strain>
    </source>
</reference>
<accession>A0AAE3HK68</accession>
<gene>
    <name evidence="1" type="ORF">J2T55_000630</name>
</gene>
<dbReference type="SFLD" id="SFLDS00003">
    <property type="entry name" value="Haloacid_Dehalogenase"/>
    <property type="match status" value="1"/>
</dbReference>
<keyword evidence="2" id="KW-1185">Reference proteome</keyword>
<evidence type="ECO:0000313" key="2">
    <source>
        <dbReference type="Proteomes" id="UP001204445"/>
    </source>
</evidence>
<dbReference type="Gene3D" id="3.40.50.1000">
    <property type="entry name" value="HAD superfamily/HAD-like"/>
    <property type="match status" value="1"/>
</dbReference>
<dbReference type="PANTHER" id="PTHR43434:SF24">
    <property type="entry name" value="HYDROLASE-RELATED"/>
    <property type="match status" value="1"/>
</dbReference>
<name>A0AAE3HK68_9GAMM</name>
<organism evidence="1 2">
    <name type="scientific">Methylohalomonas lacus</name>
    <dbReference type="NCBI Taxonomy" id="398773"/>
    <lineage>
        <taxon>Bacteria</taxon>
        <taxon>Pseudomonadati</taxon>
        <taxon>Pseudomonadota</taxon>
        <taxon>Gammaproteobacteria</taxon>
        <taxon>Methylohalomonadales</taxon>
        <taxon>Methylohalomonadaceae</taxon>
        <taxon>Methylohalomonas</taxon>
    </lineage>
</organism>
<dbReference type="GO" id="GO:0006281">
    <property type="term" value="P:DNA repair"/>
    <property type="evidence" value="ECO:0007669"/>
    <property type="project" value="TreeGrafter"/>
</dbReference>
<dbReference type="SFLD" id="SFLDG01129">
    <property type="entry name" value="C1.5:_HAD__Beta-PGM__Phosphata"/>
    <property type="match status" value="1"/>
</dbReference>
<dbReference type="SUPFAM" id="SSF56784">
    <property type="entry name" value="HAD-like"/>
    <property type="match status" value="1"/>
</dbReference>
<dbReference type="SFLD" id="SFLDG01135">
    <property type="entry name" value="C1.5.6:_HAD__Beta-PGM__Phospha"/>
    <property type="match status" value="1"/>
</dbReference>
<dbReference type="Proteomes" id="UP001204445">
    <property type="component" value="Unassembled WGS sequence"/>
</dbReference>
<dbReference type="InterPro" id="IPR050155">
    <property type="entry name" value="HAD-like_hydrolase_sf"/>
</dbReference>
<dbReference type="InterPro" id="IPR036412">
    <property type="entry name" value="HAD-like_sf"/>
</dbReference>
<dbReference type="InterPro" id="IPR041492">
    <property type="entry name" value="HAD_2"/>
</dbReference>
<dbReference type="RefSeq" id="WP_259054175.1">
    <property type="nucleotide sequence ID" value="NZ_JANUCT010000003.1"/>
</dbReference>
<dbReference type="Gene3D" id="1.10.150.240">
    <property type="entry name" value="Putative phosphatase, domain 2"/>
    <property type="match status" value="1"/>
</dbReference>
<dbReference type="GO" id="GO:0008967">
    <property type="term" value="F:phosphoglycolate phosphatase activity"/>
    <property type="evidence" value="ECO:0007669"/>
    <property type="project" value="UniProtKB-EC"/>
</dbReference>
<proteinExistence type="predicted"/>
<dbReference type="EMBL" id="JANUCT010000003">
    <property type="protein sequence ID" value="MCS3902626.1"/>
    <property type="molecule type" value="Genomic_DNA"/>
</dbReference>
<dbReference type="InterPro" id="IPR023198">
    <property type="entry name" value="PGP-like_dom2"/>
</dbReference>
<sequence length="229" mass="24037">MKLTYRLLIFDWDGTLADSEAIIIRAMQAAIAEQSLPARGADAVRDIIGLGLAEAVQRLYPQAPAATLRELAGTYQQAYLAATTRPVPLFPGAAGTLVALRQAGYQLAVATGKSRRGLERALIDSDLTAQFDATRCADETLSKPDPLMLHEVLAELSVPASAALMIGDSEHDIEMAGRAGVPALGVTSGVHPADRLLQSGAIDCIDSVAGLGDWLLAGQMDSAVSLMVE</sequence>
<dbReference type="AlphaFoldDB" id="A0AAE3HK68"/>
<dbReference type="Pfam" id="PF13419">
    <property type="entry name" value="HAD_2"/>
    <property type="match status" value="1"/>
</dbReference>